<feature type="binding site" evidence="14">
    <location>
        <begin position="274"/>
        <end position="277"/>
    </location>
    <ligand>
        <name>ATP</name>
        <dbReference type="ChEBI" id="CHEBI:30616"/>
    </ligand>
</feature>
<dbReference type="InterPro" id="IPR045864">
    <property type="entry name" value="aa-tRNA-synth_II/BPL/LPL"/>
</dbReference>
<dbReference type="InterPro" id="IPR042103">
    <property type="entry name" value="SerRS_1_N_sf"/>
</dbReference>
<sequence length="420" mass="47987">MLDIKFIKENPDLIKEAVRKKHVKFDVDELLKVEEERTQNLLLVENLRAEQNKVTEKISQTTDKVAREQLIDEMRTFKEHLKEKEAKLEGVMKKWRDLMIQAPNVPDMSVPEGADETANQEIKRWGDIPTFSFKPKDHIELMEKLDLVDLERGVKVSGFRGYFLKNEAALLSFAIWQYAMDALVTKGFSPLIVPSRVKKEVLLGTGYLPHGEDDLFKTQDDDYLAGTGEVGTMGYFMNDVIAGTDLPIKIAAFSPCFRREAGSYGKDVKGLIRVHEFFKVEQLILCEASHEESVKWHEELTKNAEELLQALKLPYRIVTLCGGEMGKPHVKTYDIETWIPSEGKYRETHSSSYYHDFQTRRLGIKYKDAEGKTKYAHSLNNTAIATPRIIAAIIENYQQADGSIAVPEVLKKYIGKDVIK</sequence>
<keyword evidence="6 12" id="KW-0547">Nucleotide-binding</keyword>
<feature type="binding site" evidence="12 14">
    <location>
        <begin position="258"/>
        <end position="260"/>
    </location>
    <ligand>
        <name>ATP</name>
        <dbReference type="ChEBI" id="CHEBI:30616"/>
    </ligand>
</feature>
<dbReference type="EC" id="6.1.1.11" evidence="12"/>
<feature type="coiled-coil region" evidence="15">
    <location>
        <begin position="44"/>
        <end position="94"/>
    </location>
</feature>
<keyword evidence="7 12" id="KW-0067">ATP-binding</keyword>
<dbReference type="InterPro" id="IPR006195">
    <property type="entry name" value="aa-tRNA-synth_II"/>
</dbReference>
<feature type="site" description="Important for serine binding" evidence="13">
    <location>
        <position position="382"/>
    </location>
</feature>
<evidence type="ECO:0000256" key="6">
    <source>
        <dbReference type="ARBA" id="ARBA00022741"/>
    </source>
</evidence>
<comment type="subunit">
    <text evidence="12">Homodimer. The tRNA molecule binds across the dimer.</text>
</comment>
<dbReference type="PRINTS" id="PR00981">
    <property type="entry name" value="TRNASYNTHSER"/>
</dbReference>
<evidence type="ECO:0000313" key="17">
    <source>
        <dbReference type="EMBL" id="OGI69616.1"/>
    </source>
</evidence>
<dbReference type="AlphaFoldDB" id="A0A1F6VJ84"/>
<dbReference type="Gene3D" id="3.30.930.10">
    <property type="entry name" value="Bira Bifunctional Protein, Domain 2"/>
    <property type="match status" value="1"/>
</dbReference>
<dbReference type="Proteomes" id="UP000178059">
    <property type="component" value="Unassembled WGS sequence"/>
</dbReference>
<keyword evidence="15" id="KW-0175">Coiled coil</keyword>
<dbReference type="Pfam" id="PF02403">
    <property type="entry name" value="Seryl_tRNA_N"/>
    <property type="match status" value="1"/>
</dbReference>
<feature type="binding site" evidence="13">
    <location>
        <position position="258"/>
    </location>
    <ligand>
        <name>L-serine</name>
        <dbReference type="ChEBI" id="CHEBI:33384"/>
    </ligand>
</feature>
<evidence type="ECO:0000256" key="1">
    <source>
        <dbReference type="ARBA" id="ARBA00004496"/>
    </source>
</evidence>
<gene>
    <name evidence="12" type="primary">serS</name>
    <name evidence="17" type="ORF">A2824_03745</name>
</gene>
<evidence type="ECO:0000256" key="5">
    <source>
        <dbReference type="ARBA" id="ARBA00022598"/>
    </source>
</evidence>
<comment type="catalytic activity">
    <reaction evidence="11 12">
        <text>tRNA(Ser) + L-serine + ATP = L-seryl-tRNA(Ser) + AMP + diphosphate + H(+)</text>
        <dbReference type="Rhea" id="RHEA:12292"/>
        <dbReference type="Rhea" id="RHEA-COMP:9669"/>
        <dbReference type="Rhea" id="RHEA-COMP:9703"/>
        <dbReference type="ChEBI" id="CHEBI:15378"/>
        <dbReference type="ChEBI" id="CHEBI:30616"/>
        <dbReference type="ChEBI" id="CHEBI:33019"/>
        <dbReference type="ChEBI" id="CHEBI:33384"/>
        <dbReference type="ChEBI" id="CHEBI:78442"/>
        <dbReference type="ChEBI" id="CHEBI:78533"/>
        <dbReference type="ChEBI" id="CHEBI:456215"/>
        <dbReference type="EC" id="6.1.1.11"/>
    </reaction>
</comment>
<evidence type="ECO:0000256" key="14">
    <source>
        <dbReference type="PIRSR" id="PIRSR001529-2"/>
    </source>
</evidence>
<reference evidence="17 18" key="1">
    <citation type="journal article" date="2016" name="Nat. Commun.">
        <title>Thousands of microbial genomes shed light on interconnected biogeochemical processes in an aquifer system.</title>
        <authorList>
            <person name="Anantharaman K."/>
            <person name="Brown C.T."/>
            <person name="Hug L.A."/>
            <person name="Sharon I."/>
            <person name="Castelle C.J."/>
            <person name="Probst A.J."/>
            <person name="Thomas B.C."/>
            <person name="Singh A."/>
            <person name="Wilkins M.J."/>
            <person name="Karaoz U."/>
            <person name="Brodie E.L."/>
            <person name="Williams K.H."/>
            <person name="Hubbard S.S."/>
            <person name="Banfield J.F."/>
        </authorList>
    </citation>
    <scope>NUCLEOTIDE SEQUENCE [LARGE SCALE GENOMIC DNA]</scope>
</reference>
<proteinExistence type="inferred from homology"/>
<comment type="subcellular location">
    <subcellularLocation>
        <location evidence="1 12">Cytoplasm</location>
    </subcellularLocation>
</comment>
<comment type="pathway">
    <text evidence="2 12">Aminoacyl-tRNA biosynthesis; selenocysteinyl-tRNA(Sec) biosynthesis; L-seryl-tRNA(Sec) from L-serine and tRNA(Sec): step 1/1.</text>
</comment>
<keyword evidence="5 12" id="KW-0436">Ligase</keyword>
<dbReference type="GO" id="GO:0004828">
    <property type="term" value="F:serine-tRNA ligase activity"/>
    <property type="evidence" value="ECO:0007669"/>
    <property type="project" value="UniProtKB-UniRule"/>
</dbReference>
<comment type="similarity">
    <text evidence="3 12">Belongs to the class-II aminoacyl-tRNA synthetase family. Type-1 seryl-tRNA synthetase subfamily.</text>
</comment>
<comment type="caution">
    <text evidence="17">The sequence shown here is derived from an EMBL/GenBank/DDBJ whole genome shotgun (WGS) entry which is preliminary data.</text>
</comment>
<evidence type="ECO:0000256" key="2">
    <source>
        <dbReference type="ARBA" id="ARBA00005045"/>
    </source>
</evidence>
<dbReference type="GO" id="GO:0005524">
    <property type="term" value="F:ATP binding"/>
    <property type="evidence" value="ECO:0007669"/>
    <property type="project" value="UniProtKB-UniRule"/>
</dbReference>
<dbReference type="InterPro" id="IPR010978">
    <property type="entry name" value="tRNA-bd_arm"/>
</dbReference>
<evidence type="ECO:0000256" key="3">
    <source>
        <dbReference type="ARBA" id="ARBA00010728"/>
    </source>
</evidence>
<evidence type="ECO:0000256" key="9">
    <source>
        <dbReference type="ARBA" id="ARBA00023146"/>
    </source>
</evidence>
<feature type="binding site" evidence="13">
    <location>
        <position position="227"/>
    </location>
    <ligand>
        <name>L-serine</name>
        <dbReference type="ChEBI" id="CHEBI:33384"/>
    </ligand>
</feature>
<evidence type="ECO:0000313" key="18">
    <source>
        <dbReference type="Proteomes" id="UP000178059"/>
    </source>
</evidence>
<evidence type="ECO:0000256" key="11">
    <source>
        <dbReference type="ARBA" id="ARBA00048823"/>
    </source>
</evidence>
<name>A0A1F6VJ84_9BACT</name>
<evidence type="ECO:0000256" key="7">
    <source>
        <dbReference type="ARBA" id="ARBA00022840"/>
    </source>
</evidence>
<dbReference type="SUPFAM" id="SSF46589">
    <property type="entry name" value="tRNA-binding arm"/>
    <property type="match status" value="1"/>
</dbReference>
<dbReference type="Gene3D" id="1.10.287.40">
    <property type="entry name" value="Serine-tRNA synthetase, tRNA binding domain"/>
    <property type="match status" value="1"/>
</dbReference>
<dbReference type="InterPro" id="IPR033729">
    <property type="entry name" value="SerRS_core"/>
</dbReference>
<keyword evidence="8 12" id="KW-0648">Protein biosynthesis</keyword>
<dbReference type="GO" id="GO:0016260">
    <property type="term" value="P:selenocysteine biosynthetic process"/>
    <property type="evidence" value="ECO:0007669"/>
    <property type="project" value="UniProtKB-UniRule"/>
</dbReference>
<dbReference type="HAMAP" id="MF_00176">
    <property type="entry name" value="Ser_tRNA_synth_type1"/>
    <property type="match status" value="1"/>
</dbReference>
<feature type="binding site" evidence="13">
    <location>
        <position position="380"/>
    </location>
    <ligand>
        <name>L-serine</name>
        <dbReference type="ChEBI" id="CHEBI:33384"/>
    </ligand>
</feature>
<feature type="binding site" evidence="12">
    <location>
        <position position="274"/>
    </location>
    <ligand>
        <name>ATP</name>
        <dbReference type="ChEBI" id="CHEBI:30616"/>
    </ligand>
</feature>
<comment type="function">
    <text evidence="12">Catalyzes the attachment of serine to tRNA(Ser). Is also able to aminoacylate tRNA(Sec) with serine, to form the misacylated tRNA L-seryl-tRNA(Sec), which will be further converted into selenocysteinyl-tRNA(Sec).</text>
</comment>
<dbReference type="SUPFAM" id="SSF55681">
    <property type="entry name" value="Class II aaRS and biotin synthetases"/>
    <property type="match status" value="1"/>
</dbReference>
<feature type="binding site" evidence="12">
    <location>
        <begin position="227"/>
        <end position="229"/>
    </location>
    <ligand>
        <name>L-serine</name>
        <dbReference type="ChEBI" id="CHEBI:33384"/>
    </ligand>
</feature>
<dbReference type="InterPro" id="IPR002314">
    <property type="entry name" value="aa-tRNA-synt_IIb"/>
</dbReference>
<evidence type="ECO:0000259" key="16">
    <source>
        <dbReference type="PROSITE" id="PS50862"/>
    </source>
</evidence>
<dbReference type="InterPro" id="IPR002317">
    <property type="entry name" value="Ser-tRNA-ligase_type_1"/>
</dbReference>
<organism evidence="17 18">
    <name type="scientific">Candidatus Nomurabacteria bacterium RIFCSPHIGHO2_01_FULL_42_16</name>
    <dbReference type="NCBI Taxonomy" id="1801743"/>
    <lineage>
        <taxon>Bacteria</taxon>
        <taxon>Candidatus Nomuraibacteriota</taxon>
    </lineage>
</organism>
<dbReference type="InterPro" id="IPR015866">
    <property type="entry name" value="Ser-tRNA-synth_1_N"/>
</dbReference>
<dbReference type="PROSITE" id="PS50862">
    <property type="entry name" value="AA_TRNA_LIGASE_II"/>
    <property type="match status" value="1"/>
</dbReference>
<dbReference type="PANTHER" id="PTHR43697">
    <property type="entry name" value="SERYL-TRNA SYNTHETASE"/>
    <property type="match status" value="1"/>
</dbReference>
<feature type="binding site" evidence="12">
    <location>
        <position position="382"/>
    </location>
    <ligand>
        <name>L-serine</name>
        <dbReference type="ChEBI" id="CHEBI:33384"/>
    </ligand>
</feature>
<dbReference type="NCBIfam" id="TIGR00414">
    <property type="entry name" value="serS"/>
    <property type="match status" value="1"/>
</dbReference>
<dbReference type="EMBL" id="MFTT01000022">
    <property type="protein sequence ID" value="OGI69616.1"/>
    <property type="molecule type" value="Genomic_DNA"/>
</dbReference>
<feature type="binding site" evidence="12 13">
    <location>
        <position position="281"/>
    </location>
    <ligand>
        <name>L-serine</name>
        <dbReference type="ChEBI" id="CHEBI:33384"/>
    </ligand>
</feature>
<feature type="domain" description="Aminoacyl-transfer RNA synthetases class-II family profile" evidence="16">
    <location>
        <begin position="137"/>
        <end position="407"/>
    </location>
</feature>
<evidence type="ECO:0000256" key="4">
    <source>
        <dbReference type="ARBA" id="ARBA00022490"/>
    </source>
</evidence>
<dbReference type="CDD" id="cd00770">
    <property type="entry name" value="SerRS_core"/>
    <property type="match status" value="1"/>
</dbReference>
<accession>A0A1F6VJ84</accession>
<evidence type="ECO:0000256" key="15">
    <source>
        <dbReference type="SAM" id="Coils"/>
    </source>
</evidence>
<dbReference type="UniPathway" id="UPA00906">
    <property type="reaction ID" value="UER00895"/>
</dbReference>
<dbReference type="PANTHER" id="PTHR43697:SF1">
    <property type="entry name" value="SERINE--TRNA LIGASE"/>
    <property type="match status" value="1"/>
</dbReference>
<evidence type="ECO:0000256" key="13">
    <source>
        <dbReference type="PIRSR" id="PIRSR001529-1"/>
    </source>
</evidence>
<dbReference type="Pfam" id="PF00587">
    <property type="entry name" value="tRNA-synt_2b"/>
    <property type="match status" value="1"/>
</dbReference>
<protein>
    <recommendedName>
        <fullName evidence="12">Serine--tRNA ligase</fullName>
        <ecNumber evidence="12">6.1.1.11</ecNumber>
    </recommendedName>
    <alternativeName>
        <fullName evidence="12">Seryl-tRNA synthetase</fullName>
        <shortName evidence="12">SerRS</shortName>
    </alternativeName>
    <alternativeName>
        <fullName evidence="12">Seryl-tRNA(Ser/Sec) synthetase</fullName>
    </alternativeName>
</protein>
<dbReference type="GO" id="GO:0005737">
    <property type="term" value="C:cytoplasm"/>
    <property type="evidence" value="ECO:0007669"/>
    <property type="project" value="UniProtKB-SubCell"/>
</dbReference>
<dbReference type="GO" id="GO:0006434">
    <property type="term" value="P:seryl-tRNA aminoacylation"/>
    <property type="evidence" value="ECO:0007669"/>
    <property type="project" value="UniProtKB-UniRule"/>
</dbReference>
<dbReference type="PIRSF" id="PIRSF001529">
    <property type="entry name" value="Ser-tRNA-synth_IIa"/>
    <property type="match status" value="1"/>
</dbReference>
<comment type="catalytic activity">
    <reaction evidence="10 12">
        <text>tRNA(Sec) + L-serine + ATP = L-seryl-tRNA(Sec) + AMP + diphosphate + H(+)</text>
        <dbReference type="Rhea" id="RHEA:42580"/>
        <dbReference type="Rhea" id="RHEA-COMP:9742"/>
        <dbReference type="Rhea" id="RHEA-COMP:10128"/>
        <dbReference type="ChEBI" id="CHEBI:15378"/>
        <dbReference type="ChEBI" id="CHEBI:30616"/>
        <dbReference type="ChEBI" id="CHEBI:33019"/>
        <dbReference type="ChEBI" id="CHEBI:33384"/>
        <dbReference type="ChEBI" id="CHEBI:78442"/>
        <dbReference type="ChEBI" id="CHEBI:78533"/>
        <dbReference type="ChEBI" id="CHEBI:456215"/>
        <dbReference type="EC" id="6.1.1.11"/>
    </reaction>
</comment>
<dbReference type="STRING" id="1801743.A2824_03745"/>
<evidence type="ECO:0000256" key="10">
    <source>
        <dbReference type="ARBA" id="ARBA00047929"/>
    </source>
</evidence>
<keyword evidence="9 12" id="KW-0030">Aminoacyl-tRNA synthetase</keyword>
<comment type="domain">
    <text evidence="12">Consists of two distinct domains, a catalytic core and a N-terminal extension that is involved in tRNA binding.</text>
</comment>
<feature type="binding site" evidence="12 14">
    <location>
        <begin position="347"/>
        <end position="350"/>
    </location>
    <ligand>
        <name>ATP</name>
        <dbReference type="ChEBI" id="CHEBI:30616"/>
    </ligand>
</feature>
<keyword evidence="4 12" id="KW-0963">Cytoplasm</keyword>
<evidence type="ECO:0000256" key="12">
    <source>
        <dbReference type="HAMAP-Rule" id="MF_00176"/>
    </source>
</evidence>
<evidence type="ECO:0000256" key="8">
    <source>
        <dbReference type="ARBA" id="ARBA00022917"/>
    </source>
</evidence>